<gene>
    <name evidence="5" type="ORF">Rhopal_005607-T1</name>
</gene>
<dbReference type="InterPro" id="IPR000571">
    <property type="entry name" value="Znf_CCCH"/>
</dbReference>
<dbReference type="PANTHER" id="PTHR37543:SF1">
    <property type="entry name" value="CCCH ZINC FINGER DNA BINDING PROTEIN (AFU_ORTHOLOGUE AFUA_5G12760)"/>
    <property type="match status" value="1"/>
</dbReference>
<dbReference type="EMBL" id="BQKY01000011">
    <property type="protein sequence ID" value="GJN92577.1"/>
    <property type="molecule type" value="Genomic_DNA"/>
</dbReference>
<keyword evidence="1" id="KW-0479">Metal-binding</keyword>
<feature type="zinc finger region" description="C3H1-type" evidence="1">
    <location>
        <begin position="745"/>
        <end position="774"/>
    </location>
</feature>
<organism evidence="5 6">
    <name type="scientific">Rhodotorula paludigena</name>
    <dbReference type="NCBI Taxonomy" id="86838"/>
    <lineage>
        <taxon>Eukaryota</taxon>
        <taxon>Fungi</taxon>
        <taxon>Dikarya</taxon>
        <taxon>Basidiomycota</taxon>
        <taxon>Pucciniomycotina</taxon>
        <taxon>Microbotryomycetes</taxon>
        <taxon>Sporidiobolales</taxon>
        <taxon>Sporidiobolaceae</taxon>
        <taxon>Rhodotorula</taxon>
    </lineage>
</organism>
<feature type="zinc finger region" description="C3H1-type" evidence="1">
    <location>
        <begin position="786"/>
        <end position="813"/>
    </location>
</feature>
<evidence type="ECO:0000259" key="4">
    <source>
        <dbReference type="PROSITE" id="PS50103"/>
    </source>
</evidence>
<feature type="domain" description="C3H1-type" evidence="4">
    <location>
        <begin position="786"/>
        <end position="813"/>
    </location>
</feature>
<evidence type="ECO:0000256" key="1">
    <source>
        <dbReference type="PROSITE-ProRule" id="PRU00723"/>
    </source>
</evidence>
<evidence type="ECO:0000256" key="2">
    <source>
        <dbReference type="SAM" id="MobiDB-lite"/>
    </source>
</evidence>
<keyword evidence="3" id="KW-0812">Transmembrane</keyword>
<feature type="domain" description="C3H1-type" evidence="4">
    <location>
        <begin position="326"/>
        <end position="355"/>
    </location>
</feature>
<dbReference type="GO" id="GO:0008270">
    <property type="term" value="F:zinc ion binding"/>
    <property type="evidence" value="ECO:0007669"/>
    <property type="project" value="UniProtKB-KW"/>
</dbReference>
<name>A0AAV5GT82_9BASI</name>
<keyword evidence="1" id="KW-0862">Zinc</keyword>
<dbReference type="Proteomes" id="UP001342314">
    <property type="component" value="Unassembled WGS sequence"/>
</dbReference>
<keyword evidence="3" id="KW-1133">Transmembrane helix</keyword>
<protein>
    <recommendedName>
        <fullName evidence="4">C3H1-type domain-containing protein</fullName>
    </recommendedName>
</protein>
<keyword evidence="6" id="KW-1185">Reference proteome</keyword>
<evidence type="ECO:0000313" key="6">
    <source>
        <dbReference type="Proteomes" id="UP001342314"/>
    </source>
</evidence>
<keyword evidence="3" id="KW-0472">Membrane</keyword>
<feature type="compositionally biased region" description="Low complexity" evidence="2">
    <location>
        <begin position="248"/>
        <end position="257"/>
    </location>
</feature>
<accession>A0AAV5GT82</accession>
<feature type="transmembrane region" description="Helical" evidence="3">
    <location>
        <begin position="405"/>
        <end position="428"/>
    </location>
</feature>
<sequence>MPFTPGSGQAKLAVVLLNAEGDQFNASLVAQGKEGGKAAATELHRLTKEELLGENGGETLIQLVAPSRDGSFVAGDATFDRFLAGFASAPELCQISLPLEDSRGSFGRVLQLLMLNLPLASVSTIFLGSLHTDYLAPYLDGLPPRLRSKICLLKTVTVAPAFRQLVDDGLFRMSDALEGIFGEVGQATYDMAGLAEVEPFKVAQVDEPVPVVLQNNHASFVVDIPPPVTPPHVMPEPSIASRPPSPPQTASQQTSPTLSHAELPAATPSHTGIYEHPEKRRNKQQRHQSEITPYDLFNPPVKRQTRFPAPPPYPTGAFKFKYFRYPPHERPCNSYWMDPAGCGLGNRCKYVHDCDWTRDEFLDYRLFVKSTPCQVLVKRGRGDAKFAALLSSASVTFVLCCRRPLGLLVAAVALLLACLPLVALAMALESPLFVLVLEEQADLIDTNLYTTAQDGQALAGQLHSLLQAEAPSGVEVQTLVCLVLRSSGGSPARDRFLADFTSSTRLCTTATAFPGPQGATRRLERTWSSDSPARNARSPGSPVELVSCYLPLPSVTLYLSPSMVHSLYSCLMRQPAHCMQRIRMASLEDIMSRRPTNAMHGPASAHEGSVRPTTSSTALNGLAPHQRAASAQAAFESRPNDIGWADSMLPSSLRAVIDPAYPGTPSPPYSPVILERPVSNGTRGFPPIMPISTSSQASTSSSSSLPPPIQEFKPRAMANFNGAVVPKPTPTATFGTGGTPNSLFPPGPLPCIAYYVLPDGCSFSGRCKFSHTYPFTDEQWERFPAYVKRHPCSMRLAGYCLRGDSCPYGHHCSYNSKECPFSSGCVFLQKGLPHADQLEGQQQ</sequence>
<dbReference type="PROSITE" id="PS50103">
    <property type="entry name" value="ZF_C3H1"/>
    <property type="match status" value="3"/>
</dbReference>
<feature type="zinc finger region" description="C3H1-type" evidence="1">
    <location>
        <begin position="326"/>
        <end position="355"/>
    </location>
</feature>
<dbReference type="AlphaFoldDB" id="A0AAV5GT82"/>
<keyword evidence="1" id="KW-0863">Zinc-finger</keyword>
<feature type="region of interest" description="Disordered" evidence="2">
    <location>
        <begin position="595"/>
        <end position="619"/>
    </location>
</feature>
<evidence type="ECO:0000313" key="5">
    <source>
        <dbReference type="EMBL" id="GJN92577.1"/>
    </source>
</evidence>
<dbReference type="PANTHER" id="PTHR37543">
    <property type="entry name" value="CCCH ZINC FINGER DNA BINDING PROTEIN (AFU_ORTHOLOGUE AFUA_5G12760)"/>
    <property type="match status" value="1"/>
</dbReference>
<evidence type="ECO:0000256" key="3">
    <source>
        <dbReference type="SAM" id="Phobius"/>
    </source>
</evidence>
<reference evidence="5 6" key="1">
    <citation type="submission" date="2021-12" db="EMBL/GenBank/DDBJ databases">
        <title>High titer production of polyol ester of fatty acids by Rhodotorula paludigena BS15 towards product separation-free biomass refinery.</title>
        <authorList>
            <person name="Mano J."/>
            <person name="Ono H."/>
            <person name="Tanaka T."/>
            <person name="Naito K."/>
            <person name="Sushida H."/>
            <person name="Ike M."/>
            <person name="Tokuyasu K."/>
            <person name="Kitaoka M."/>
        </authorList>
    </citation>
    <scope>NUCLEOTIDE SEQUENCE [LARGE SCALE GENOMIC DNA]</scope>
    <source>
        <strain evidence="5 6">BS15</strain>
    </source>
</reference>
<feature type="region of interest" description="Disordered" evidence="2">
    <location>
        <begin position="231"/>
        <end position="308"/>
    </location>
</feature>
<proteinExistence type="predicted"/>
<dbReference type="InterPro" id="IPR057683">
    <property type="entry name" value="DUF7923"/>
</dbReference>
<feature type="region of interest" description="Disordered" evidence="2">
    <location>
        <begin position="516"/>
        <end position="539"/>
    </location>
</feature>
<dbReference type="Pfam" id="PF25540">
    <property type="entry name" value="DUF7923"/>
    <property type="match status" value="1"/>
</dbReference>
<feature type="domain" description="C3H1-type" evidence="4">
    <location>
        <begin position="745"/>
        <end position="774"/>
    </location>
</feature>
<comment type="caution">
    <text evidence="5">The sequence shown here is derived from an EMBL/GenBank/DDBJ whole genome shotgun (WGS) entry which is preliminary data.</text>
</comment>